<sequence>MRIFVFYLLFAIFISYFIPADAQQVKITNEMIYQKLIEIEKRQAIFEERFEQIDKRLEFMQDYMDERFKAVDKRFESIDKRFMELRSDINARFDQLYNFLWIITCIFTTLTLGVIGFAYWNRKIITQEKICLV</sequence>
<keyword evidence="1" id="KW-0812">Transmembrane</keyword>
<accession>A0A285NQS8</accession>
<dbReference type="AlphaFoldDB" id="A0A285NQS8"/>
<proteinExistence type="predicted"/>
<gene>
    <name evidence="2" type="ORF">SAMN06265182_1695</name>
</gene>
<evidence type="ECO:0000256" key="1">
    <source>
        <dbReference type="SAM" id="Phobius"/>
    </source>
</evidence>
<keyword evidence="1" id="KW-1133">Transmembrane helix</keyword>
<dbReference type="Gene3D" id="3.90.20.10">
    <property type="match status" value="1"/>
</dbReference>
<dbReference type="EMBL" id="OBEI01000008">
    <property type="protein sequence ID" value="SNZ09981.1"/>
    <property type="molecule type" value="Genomic_DNA"/>
</dbReference>
<protein>
    <submittedName>
        <fullName evidence="2">Uncharacterized protein</fullName>
    </submittedName>
</protein>
<name>A0A285NQS8_9AQUI</name>
<feature type="transmembrane region" description="Helical" evidence="1">
    <location>
        <begin position="99"/>
        <end position="120"/>
    </location>
</feature>
<reference evidence="3" key="1">
    <citation type="submission" date="2017-09" db="EMBL/GenBank/DDBJ databases">
        <authorList>
            <person name="Varghese N."/>
            <person name="Submissions S."/>
        </authorList>
    </citation>
    <scope>NUCLEOTIDE SEQUENCE [LARGE SCALE GENOMIC DNA]</scope>
    <source>
        <strain evidence="3">DSM 15103</strain>
    </source>
</reference>
<keyword evidence="3" id="KW-1185">Reference proteome</keyword>
<dbReference type="RefSeq" id="WP_097000851.1">
    <property type="nucleotide sequence ID" value="NZ_OBEI01000008.1"/>
</dbReference>
<evidence type="ECO:0000313" key="3">
    <source>
        <dbReference type="Proteomes" id="UP000219036"/>
    </source>
</evidence>
<dbReference type="Proteomes" id="UP000219036">
    <property type="component" value="Unassembled WGS sequence"/>
</dbReference>
<organism evidence="2 3">
    <name type="scientific">Persephonella hydrogeniphila</name>
    <dbReference type="NCBI Taxonomy" id="198703"/>
    <lineage>
        <taxon>Bacteria</taxon>
        <taxon>Pseudomonadati</taxon>
        <taxon>Aquificota</taxon>
        <taxon>Aquificia</taxon>
        <taxon>Aquificales</taxon>
        <taxon>Hydrogenothermaceae</taxon>
        <taxon>Persephonella</taxon>
    </lineage>
</organism>
<evidence type="ECO:0000313" key="2">
    <source>
        <dbReference type="EMBL" id="SNZ09981.1"/>
    </source>
</evidence>
<dbReference type="OrthoDB" id="965621at2"/>
<keyword evidence="1" id="KW-0472">Membrane</keyword>